<evidence type="ECO:0000313" key="4">
    <source>
        <dbReference type="Proteomes" id="UP000437824"/>
    </source>
</evidence>
<name>A0A844GKD3_9FIRM</name>
<dbReference type="Proteomes" id="UP000437824">
    <property type="component" value="Unassembled WGS sequence"/>
</dbReference>
<dbReference type="EMBL" id="WMBC01000002">
    <property type="protein sequence ID" value="MTD60325.1"/>
    <property type="molecule type" value="Genomic_DNA"/>
</dbReference>
<gene>
    <name evidence="3" type="ORF">GKZ57_03375</name>
</gene>
<dbReference type="AlphaFoldDB" id="A0A844GKD3"/>
<feature type="chain" id="PRO_5032787712" description="Tat pathway signal sequence domain protein" evidence="2">
    <location>
        <begin position="31"/>
        <end position="547"/>
    </location>
</feature>
<protein>
    <recommendedName>
        <fullName evidence="5">Tat pathway signal sequence domain protein</fullName>
    </recommendedName>
</protein>
<evidence type="ECO:0000256" key="1">
    <source>
        <dbReference type="SAM" id="MobiDB-lite"/>
    </source>
</evidence>
<dbReference type="RefSeq" id="WP_154779719.1">
    <property type="nucleotide sequence ID" value="NZ_WMBC01000002.1"/>
</dbReference>
<evidence type="ECO:0000313" key="3">
    <source>
        <dbReference type="EMBL" id="MTD60325.1"/>
    </source>
</evidence>
<comment type="caution">
    <text evidence="3">The sequence shown here is derived from an EMBL/GenBank/DDBJ whole genome shotgun (WGS) entry which is preliminary data.</text>
</comment>
<accession>A0A844GKD3</accession>
<evidence type="ECO:0000256" key="2">
    <source>
        <dbReference type="SAM" id="SignalP"/>
    </source>
</evidence>
<feature type="compositionally biased region" description="Acidic residues" evidence="1">
    <location>
        <begin position="537"/>
        <end position="547"/>
    </location>
</feature>
<evidence type="ECO:0008006" key="5">
    <source>
        <dbReference type="Google" id="ProtNLM"/>
    </source>
</evidence>
<feature type="signal peptide" evidence="2">
    <location>
        <begin position="1"/>
        <end position="30"/>
    </location>
</feature>
<feature type="region of interest" description="Disordered" evidence="1">
    <location>
        <begin position="526"/>
        <end position="547"/>
    </location>
</feature>
<organism evidence="3 4">
    <name type="scientific">Blautia luti DSM 14534 = JCM 17040</name>
    <dbReference type="NCBI Taxonomy" id="649762"/>
    <lineage>
        <taxon>Bacteria</taxon>
        <taxon>Bacillati</taxon>
        <taxon>Bacillota</taxon>
        <taxon>Clostridia</taxon>
        <taxon>Lachnospirales</taxon>
        <taxon>Lachnospiraceae</taxon>
        <taxon>Blautia</taxon>
    </lineage>
</organism>
<keyword evidence="2" id="KW-0732">Signal</keyword>
<reference evidence="3 4" key="1">
    <citation type="submission" date="2019-11" db="EMBL/GenBank/DDBJ databases">
        <title>Draft genome sequence of Blautia luti DSM 14534T, isolated from human stool.</title>
        <authorList>
            <person name="Ortiz R."/>
            <person name="Melis-Arcos F."/>
            <person name="Covarrubias P."/>
            <person name="Cardenas J.P."/>
            <person name="Perez-Donoso J."/>
            <person name="Almonacid D."/>
        </authorList>
    </citation>
    <scope>NUCLEOTIDE SEQUENCE [LARGE SCALE GENOMIC DNA]</scope>
    <source>
        <strain evidence="3 4">DSM 14534</strain>
    </source>
</reference>
<sequence>MKGKKWLRKTTALCAAAVLGAAAVPSAAFGADSYSAAEKEAWAKSVAEFTSAYAESMKSSETLMSGAQADISLKLEDSGRSLLGFLVPDDISWADSLVLSTTSSFVDGKEGILMKVLLNDTQICTIEYYLDPETQDIFMKIPELSDKYIKVNLKEAAEIQAKSLEEAASDLSDDLDSAVTASSDFMEGYSAGLNASVSLFSDLSASMPEGSVLEELLNKYGTLIFDNVTEGESSQDTLTAGDVSADCTVYEGQITLENGVKMANAILSEAKSDKELEGILSNWAQILPDSEDLYDQFIKAIDTGLDSLKDVDTSDTDSYLSTRIWVDGNGDIAGRELGIHEGDTDTPILTWKMPKTDSDFGYLLSVTADDSSFELSGSGKIENDKLNGTYTFSQDSSPVVNIEVKDYDVASEKEGNLNGTYTITFAEDIANEDAAALQNFALIMDIASTKDTGSISLSVTSGGSTLGTLSITSGAGETVDIPDLSSITESYSAYDEDAMTAYAATMDFTEILSNLSDAGVPDEVITSILSGGSSDTEQGEEDSTETD</sequence>
<feature type="compositionally biased region" description="Polar residues" evidence="1">
    <location>
        <begin position="527"/>
        <end position="536"/>
    </location>
</feature>
<proteinExistence type="predicted"/>